<dbReference type="GeneID" id="9227075"/>
<reference evidence="4" key="1">
    <citation type="journal article" date="2012" name="MBio">
        <title>Comparative genome analysis of Trichophyton rubrum and related dermatophytes reveals candidate genes involved in infection.</title>
        <authorList>
            <person name="Martinez D.A."/>
            <person name="Oliver B.G."/>
            <person name="Graeser Y."/>
            <person name="Goldberg J.M."/>
            <person name="Li W."/>
            <person name="Martinez-Rossi N.M."/>
            <person name="Monod M."/>
            <person name="Shelest E."/>
            <person name="Barton R.C."/>
            <person name="Birch E."/>
            <person name="Brakhage A.A."/>
            <person name="Chen Z."/>
            <person name="Gurr S.J."/>
            <person name="Heiman D."/>
            <person name="Heitman J."/>
            <person name="Kosti I."/>
            <person name="Rossi A."/>
            <person name="Saif S."/>
            <person name="Samalova M."/>
            <person name="Saunders C.W."/>
            <person name="Shea T."/>
            <person name="Summerbell R.C."/>
            <person name="Xu J."/>
            <person name="Young S."/>
            <person name="Zeng Q."/>
            <person name="Birren B.W."/>
            <person name="Cuomo C.A."/>
            <person name="White T.C."/>
        </authorList>
    </citation>
    <scope>NUCLEOTIDE SEQUENCE [LARGE SCALE GENOMIC DNA]</scope>
    <source>
        <strain evidence="4">ATCC MYA-4605 / CBS 113480</strain>
    </source>
</reference>
<accession>C5FTP0</accession>
<dbReference type="OrthoDB" id="5417811at2759"/>
<name>C5FTP0_ARTOC</name>
<dbReference type="Proteomes" id="UP000002035">
    <property type="component" value="Unassembled WGS sequence"/>
</dbReference>
<keyword evidence="2" id="KW-0812">Transmembrane</keyword>
<keyword evidence="2" id="KW-0472">Membrane</keyword>
<feature type="transmembrane region" description="Helical" evidence="2">
    <location>
        <begin position="151"/>
        <end position="174"/>
    </location>
</feature>
<evidence type="ECO:0000256" key="2">
    <source>
        <dbReference type="SAM" id="Phobius"/>
    </source>
</evidence>
<dbReference type="RefSeq" id="XP_002846193.1">
    <property type="nucleotide sequence ID" value="XM_002846147.1"/>
</dbReference>
<keyword evidence="4" id="KW-1185">Reference proteome</keyword>
<keyword evidence="2" id="KW-1133">Transmembrane helix</keyword>
<feature type="region of interest" description="Disordered" evidence="1">
    <location>
        <begin position="53"/>
        <end position="90"/>
    </location>
</feature>
<organism evidence="3 4">
    <name type="scientific">Arthroderma otae (strain ATCC MYA-4605 / CBS 113480)</name>
    <name type="common">Microsporum canis</name>
    <dbReference type="NCBI Taxonomy" id="554155"/>
    <lineage>
        <taxon>Eukaryota</taxon>
        <taxon>Fungi</taxon>
        <taxon>Dikarya</taxon>
        <taxon>Ascomycota</taxon>
        <taxon>Pezizomycotina</taxon>
        <taxon>Eurotiomycetes</taxon>
        <taxon>Eurotiomycetidae</taxon>
        <taxon>Onygenales</taxon>
        <taxon>Arthrodermataceae</taxon>
        <taxon>Microsporum</taxon>
    </lineage>
</organism>
<evidence type="ECO:0000313" key="3">
    <source>
        <dbReference type="EMBL" id="EEQ33243.1"/>
    </source>
</evidence>
<dbReference type="eggNOG" id="ENOG502S8TD">
    <property type="taxonomic scope" value="Eukaryota"/>
</dbReference>
<evidence type="ECO:0000313" key="4">
    <source>
        <dbReference type="Proteomes" id="UP000002035"/>
    </source>
</evidence>
<dbReference type="EMBL" id="DS995705">
    <property type="protein sequence ID" value="EEQ33243.1"/>
    <property type="molecule type" value="Genomic_DNA"/>
</dbReference>
<protein>
    <submittedName>
        <fullName evidence="3">Uncharacterized protein</fullName>
    </submittedName>
</protein>
<dbReference type="HOGENOM" id="CLU_032674_1_1_1"/>
<feature type="compositionally biased region" description="Polar residues" evidence="1">
    <location>
        <begin position="75"/>
        <end position="90"/>
    </location>
</feature>
<dbReference type="AlphaFoldDB" id="C5FTP0"/>
<dbReference type="VEuPathDB" id="FungiDB:MCYG_06062"/>
<gene>
    <name evidence="3" type="ORF">MCYG_06062</name>
</gene>
<proteinExistence type="predicted"/>
<evidence type="ECO:0000256" key="1">
    <source>
        <dbReference type="SAM" id="MobiDB-lite"/>
    </source>
</evidence>
<sequence length="320" mass="35331">MASETGIIDVPTMAERVQKIRSRLSALFSGASSVGSCSIDNPQKLQFPPAGARIFAPRPGGNVHGERNIPPGRRSISSTGSVIDRTASPNNNIPPFPYSETVDRISHPGPQQRGGGQVNKGVFYINWIRRTKHNNLDLVLAVTSSGKKFEFHVILIIAMMACTIFFCHSLIRLLMTAKRRPVRRNQPIRAPCMVERLSQIDRPIPVFFASDLEMGLGTGADHDESKPGPVSIPPPAYGFWSGSVKMDPNRLYWQSVNPHDLIHQHSQSMNEVHPSTANRPPSYISEHEVQYVVNSLLQPQPIHDPAAALVHPAERDTVKP</sequence>
<dbReference type="OMA" id="LYWQRID"/>